<dbReference type="Pfam" id="PF01321">
    <property type="entry name" value="Creatinase_N"/>
    <property type="match status" value="1"/>
</dbReference>
<dbReference type="Gene3D" id="3.40.350.10">
    <property type="entry name" value="Creatinase/prolidase N-terminal domain"/>
    <property type="match status" value="1"/>
</dbReference>
<dbReference type="GO" id="GO:0004177">
    <property type="term" value="F:aminopeptidase activity"/>
    <property type="evidence" value="ECO:0007669"/>
    <property type="project" value="UniProtKB-KW"/>
</dbReference>
<protein>
    <submittedName>
        <fullName evidence="3">Aminopeptidase P family protein</fullName>
    </submittedName>
</protein>
<dbReference type="Pfam" id="PF00557">
    <property type="entry name" value="Peptidase_M24"/>
    <property type="match status" value="1"/>
</dbReference>
<dbReference type="OrthoDB" id="9806388at2"/>
<evidence type="ECO:0000259" key="1">
    <source>
        <dbReference type="Pfam" id="PF00557"/>
    </source>
</evidence>
<dbReference type="PANTHER" id="PTHR46112">
    <property type="entry name" value="AMINOPEPTIDASE"/>
    <property type="match status" value="1"/>
</dbReference>
<gene>
    <name evidence="3" type="ORF">DW352_13885</name>
</gene>
<dbReference type="SUPFAM" id="SSF53092">
    <property type="entry name" value="Creatinase/prolidase N-terminal domain"/>
    <property type="match status" value="1"/>
</dbReference>
<feature type="domain" description="Peptidase M24" evidence="1">
    <location>
        <begin position="175"/>
        <end position="389"/>
    </location>
</feature>
<keyword evidence="4" id="KW-1185">Reference proteome</keyword>
<dbReference type="AlphaFoldDB" id="A0A345ZX59"/>
<evidence type="ECO:0000313" key="4">
    <source>
        <dbReference type="Proteomes" id="UP000254889"/>
    </source>
</evidence>
<organism evidence="3 4">
    <name type="scientific">Pseudolabrys taiwanensis</name>
    <dbReference type="NCBI Taxonomy" id="331696"/>
    <lineage>
        <taxon>Bacteria</taxon>
        <taxon>Pseudomonadati</taxon>
        <taxon>Pseudomonadota</taxon>
        <taxon>Alphaproteobacteria</taxon>
        <taxon>Hyphomicrobiales</taxon>
        <taxon>Xanthobacteraceae</taxon>
        <taxon>Pseudolabrys</taxon>
    </lineage>
</organism>
<dbReference type="InterPro" id="IPR000994">
    <property type="entry name" value="Pept_M24"/>
</dbReference>
<dbReference type="Gene3D" id="3.90.230.10">
    <property type="entry name" value="Creatinase/methionine aminopeptidase superfamily"/>
    <property type="match status" value="1"/>
</dbReference>
<evidence type="ECO:0000313" key="3">
    <source>
        <dbReference type="EMBL" id="AXK81506.1"/>
    </source>
</evidence>
<dbReference type="CDD" id="cd01066">
    <property type="entry name" value="APP_MetAP"/>
    <property type="match status" value="1"/>
</dbReference>
<keyword evidence="3" id="KW-0378">Hydrolase</keyword>
<dbReference type="PANTHER" id="PTHR46112:SF2">
    <property type="entry name" value="XAA-PRO AMINOPEPTIDASE P-RELATED"/>
    <property type="match status" value="1"/>
</dbReference>
<dbReference type="InterPro" id="IPR036005">
    <property type="entry name" value="Creatinase/aminopeptidase-like"/>
</dbReference>
<dbReference type="SUPFAM" id="SSF55920">
    <property type="entry name" value="Creatinase/aminopeptidase"/>
    <property type="match status" value="1"/>
</dbReference>
<feature type="domain" description="Creatinase N-terminal" evidence="2">
    <location>
        <begin position="18"/>
        <end position="166"/>
    </location>
</feature>
<dbReference type="EMBL" id="CP031417">
    <property type="protein sequence ID" value="AXK81506.1"/>
    <property type="molecule type" value="Genomic_DNA"/>
</dbReference>
<keyword evidence="3" id="KW-0031">Aminopeptidase</keyword>
<proteinExistence type="predicted"/>
<evidence type="ECO:0000259" key="2">
    <source>
        <dbReference type="Pfam" id="PF01321"/>
    </source>
</evidence>
<keyword evidence="3" id="KW-0645">Protease</keyword>
<dbReference type="RefSeq" id="WP_115691885.1">
    <property type="nucleotide sequence ID" value="NZ_CP031417.1"/>
</dbReference>
<dbReference type="InterPro" id="IPR029149">
    <property type="entry name" value="Creatin/AminoP/Spt16_N"/>
</dbReference>
<dbReference type="Proteomes" id="UP000254889">
    <property type="component" value="Chromosome"/>
</dbReference>
<name>A0A345ZX59_9HYPH</name>
<dbReference type="InterPro" id="IPR000587">
    <property type="entry name" value="Creatinase_N"/>
</dbReference>
<dbReference type="InterPro" id="IPR050659">
    <property type="entry name" value="Peptidase_M24B"/>
</dbReference>
<dbReference type="KEGG" id="ptaw:DW352_13885"/>
<sequence length="407" mass="45873">MREKLELVRLSLAERDRRWALTRKEMEARGLDCLVLWGWPAVWDFCTANARYLSPIGGNAEFNILVFPLKGEPTSFVMMPTFVDGWRAAQDWITDVRPRRGTWADGVVDRLKELGLTNGRIGMDGLAGPLDPDGWLPHSVYTRLKELAPQAEFINLDDMMEMMRTVKSEEELQILARAAKLGDLMLTTCRDIARPGVKESAVYGGMMETMLANGGEEPTLFLWACDPLPYPHPFRVPTMREMGRGDVIICEIHPKIGGYYTHVERTFSLGDAKPEQHRIYEGCLAAYEEGMKNFAPGKPISVAMDRVRDVIHAQGFGMCETGIHGHGLASLEYPRYRHHAIKADQAALKKLGDEFRTGMVFAFNIDLYDPKFHDGKTGCVFAETVVITENGARRMHDYPTDFQTIAV</sequence>
<accession>A0A345ZX59</accession>
<reference evidence="3 4" key="1">
    <citation type="submission" date="2018-07" db="EMBL/GenBank/DDBJ databases">
        <authorList>
            <person name="Quirk P.G."/>
            <person name="Krulwich T.A."/>
        </authorList>
    </citation>
    <scope>NUCLEOTIDE SEQUENCE [LARGE SCALE GENOMIC DNA]</scope>
    <source>
        <strain evidence="3 4">CC-BB4</strain>
    </source>
</reference>